<reference evidence="1" key="1">
    <citation type="submission" date="2021-01" db="EMBL/GenBank/DDBJ databases">
        <authorList>
            <person name="Sun Q."/>
        </authorList>
    </citation>
    <scope>NUCLEOTIDE SEQUENCE</scope>
    <source>
        <strain evidence="1">YIM B02566</strain>
    </source>
</reference>
<accession>A0ACC5QXB2</accession>
<dbReference type="Proteomes" id="UP000616151">
    <property type="component" value="Unassembled WGS sequence"/>
</dbReference>
<sequence length="139" mass="14732">MKTTRARKTRKAGRKSGKATTAQLLQDNAGMALRRGRDTLSRAYDWAHEAGNTGLGSLRMPRRADISHLAEANPLLLGAVGLGLGVAIGTLFPRGMGRSRPASKTRETNGSSTAAKSASRRRPKKARAVKARPAQATTA</sequence>
<comment type="caution">
    <text evidence="1">The sequence shown here is derived from an EMBL/GenBank/DDBJ whole genome shotgun (WGS) entry which is preliminary data.</text>
</comment>
<gene>
    <name evidence="1" type="ORF">JHL16_01345</name>
</gene>
<organism evidence="1 2">
    <name type="scientific">Taklimakanibacter albus</name>
    <dbReference type="NCBI Taxonomy" id="2800327"/>
    <lineage>
        <taxon>Bacteria</taxon>
        <taxon>Pseudomonadati</taxon>
        <taxon>Pseudomonadota</taxon>
        <taxon>Alphaproteobacteria</taxon>
        <taxon>Hyphomicrobiales</taxon>
        <taxon>Aestuariivirgaceae</taxon>
        <taxon>Taklimakanibacter</taxon>
    </lineage>
</organism>
<name>A0ACC5QXB2_9HYPH</name>
<keyword evidence="2" id="KW-1185">Reference proteome</keyword>
<evidence type="ECO:0000313" key="2">
    <source>
        <dbReference type="Proteomes" id="UP000616151"/>
    </source>
</evidence>
<evidence type="ECO:0000313" key="1">
    <source>
        <dbReference type="EMBL" id="MBK1864982.1"/>
    </source>
</evidence>
<dbReference type="EMBL" id="JAENHL010000004">
    <property type="protein sequence ID" value="MBK1864982.1"/>
    <property type="molecule type" value="Genomic_DNA"/>
</dbReference>
<protein>
    <submittedName>
        <fullName evidence="1">Uncharacterized protein</fullName>
    </submittedName>
</protein>
<proteinExistence type="predicted"/>